<protein>
    <submittedName>
        <fullName evidence="1">Uncharacterized protein</fullName>
    </submittedName>
</protein>
<gene>
    <name evidence="1" type="ORF">SAMN04515656_1426</name>
</gene>
<dbReference type="EMBL" id="FNRK01000042">
    <property type="protein sequence ID" value="SEA84284.1"/>
    <property type="molecule type" value="Genomic_DNA"/>
</dbReference>
<accession>A0A1H4EGS9</accession>
<organism evidence="1 2">
    <name type="scientific">Eubacterium aggregans</name>
    <dbReference type="NCBI Taxonomy" id="81409"/>
    <lineage>
        <taxon>Bacteria</taxon>
        <taxon>Bacillati</taxon>
        <taxon>Bacillota</taxon>
        <taxon>Clostridia</taxon>
        <taxon>Eubacteriales</taxon>
        <taxon>Eubacteriaceae</taxon>
        <taxon>Eubacterium</taxon>
    </lineage>
</organism>
<reference evidence="1 2" key="1">
    <citation type="submission" date="2016-10" db="EMBL/GenBank/DDBJ databases">
        <authorList>
            <person name="de Groot N.N."/>
        </authorList>
    </citation>
    <scope>NUCLEOTIDE SEQUENCE [LARGE SCALE GENOMIC DNA]</scope>
    <source>
        <strain evidence="1 2">SR12</strain>
    </source>
</reference>
<proteinExistence type="predicted"/>
<name>A0A1H4EGS9_9FIRM</name>
<dbReference type="AlphaFoldDB" id="A0A1H4EGS9"/>
<keyword evidence="2" id="KW-1185">Reference proteome</keyword>
<dbReference type="Proteomes" id="UP000199394">
    <property type="component" value="Unassembled WGS sequence"/>
</dbReference>
<sequence length="35" mass="4248">MGIRDNRRTLWLFLIRMEVMNYGETDEVEKSLLFA</sequence>
<evidence type="ECO:0000313" key="1">
    <source>
        <dbReference type="EMBL" id="SEA84284.1"/>
    </source>
</evidence>
<evidence type="ECO:0000313" key="2">
    <source>
        <dbReference type="Proteomes" id="UP000199394"/>
    </source>
</evidence>